<keyword evidence="3 8" id="KW-1134">Transmembrane beta strand</keyword>
<dbReference type="Gene3D" id="2.40.170.20">
    <property type="entry name" value="TonB-dependent receptor, beta-barrel domain"/>
    <property type="match status" value="1"/>
</dbReference>
<keyword evidence="10" id="KW-0732">Signal</keyword>
<evidence type="ECO:0000313" key="14">
    <source>
        <dbReference type="Proteomes" id="UP000435036"/>
    </source>
</evidence>
<dbReference type="OrthoDB" id="9768177at2"/>
<keyword evidence="5 9" id="KW-0798">TonB box</keyword>
<evidence type="ECO:0000256" key="5">
    <source>
        <dbReference type="ARBA" id="ARBA00023077"/>
    </source>
</evidence>
<accession>A0A6N8KYN8</accession>
<evidence type="ECO:0000256" key="8">
    <source>
        <dbReference type="PROSITE-ProRule" id="PRU01360"/>
    </source>
</evidence>
<dbReference type="RefSeq" id="WP_160367695.1">
    <property type="nucleotide sequence ID" value="NZ_WSQA01000002.1"/>
</dbReference>
<dbReference type="Pfam" id="PF00593">
    <property type="entry name" value="TonB_dep_Rec_b-barrel"/>
    <property type="match status" value="1"/>
</dbReference>
<evidence type="ECO:0000256" key="4">
    <source>
        <dbReference type="ARBA" id="ARBA00022692"/>
    </source>
</evidence>
<dbReference type="InterPro" id="IPR023997">
    <property type="entry name" value="TonB-dep_OMP_SusC/RagA_CS"/>
</dbReference>
<evidence type="ECO:0000256" key="3">
    <source>
        <dbReference type="ARBA" id="ARBA00022452"/>
    </source>
</evidence>
<keyword evidence="6 8" id="KW-0472">Membrane</keyword>
<evidence type="ECO:0000256" key="7">
    <source>
        <dbReference type="ARBA" id="ARBA00023237"/>
    </source>
</evidence>
<gene>
    <name evidence="13" type="ORF">GQF63_03330</name>
</gene>
<evidence type="ECO:0000256" key="9">
    <source>
        <dbReference type="RuleBase" id="RU003357"/>
    </source>
</evidence>
<sequence length="1116" mass="123031">MNNSLLNKKGMLTAFLLNFSRPKTSWSLHLALCGALSMSTHVVMAQSTASVNGVVRDATGKGIGAVTVTIENPALSFKRSTVSKDDGTFAFDQVPQGQGYSFRFQSLGYASKDLSNYNINANDKVSLSVSLEQNAEDLEEVVVTALGIKRDKKALGYTVAELKGDELTNGKEANVANALSGKVAGVQVSRAASGAGGSAKVVIRGNNSLIGNSQPLYVVDGVPIDNQNLSAPSQWGGTDYGDGIGNINPDDIESMSVLKGPNAAALYGQRGSNGVILITTKSGKAGKTSFNFNSDYSIGTGLILPDFQNEYGQGLNGNFTHFRKEDGSIVSMAAALAGNFKGMPKASAGRDRTTRASWGARMQGQQYEDMYGNVLSFSPQPDTYGTFFQTEKQWVNNLSVDGGNDRVNYRFSFANTNVDGYIPTNTLNRNNFGLRSQGKITEKLHIDVKANYIMQQANNRPTVSDAADNPAYLFISQPRSLSNSIASSYKWTEEEVKRQLGFSGIFPGLEKTYATNSSTANPFWTINENHNEDRRDRIIGMLRLSYDVMPWLKLAATGGTDFYTDQRFRYRPINTYQSLNKKGDIREEVLRSREDNYDFLASSNFNATDDIKLNVNVGASHQSRYLRLTGNTGNQFIVPDLFVINNTTTNSYLFDLVESQINSLYASGQFSFKDYWFVDFSARNDWSSTLSKQNNSFFYPSVSSSLVLTDAFNWRSTTLPYAKVRASWAQAGSSGNPYQLTGAYSLNQYTHGGIPMASYTEIIPDPDLKNELTTSIEAGADFRFINNRLNLSFTYYQARTKNQILDVPISPSSLYVKNRINAGEISNKGFEFVVSGSPIKNDAFEWTSQFNFNRNKNKVESLYPGVPTFLLATDRGINVVAEVGKPFGQLIGTQFAWIKDEQGNRLIDPATGLPLRSSGRVETDLGNAQPDWIGGFANTFNYKGISLYALVDMRQGGIIFSQSNREQIIYGTSTKTLEGREGTYVASGMLATKNANGEWVSSGTQNTKQVNAQDYWNLVASDKEVMVSEEMVNDMSYIAMREISLSYNLPKRYLPYKAIRNLKLGIYGRNLFYFQRKTDGFSPESASFNVHNSSIGIESTSLPMMRNFGINLTMGL</sequence>
<evidence type="ECO:0000313" key="13">
    <source>
        <dbReference type="EMBL" id="MVZ61048.1"/>
    </source>
</evidence>
<dbReference type="InterPro" id="IPR036942">
    <property type="entry name" value="Beta-barrel_TonB_sf"/>
</dbReference>
<dbReference type="EMBL" id="WSQA01000002">
    <property type="protein sequence ID" value="MVZ61048.1"/>
    <property type="molecule type" value="Genomic_DNA"/>
</dbReference>
<dbReference type="Gene3D" id="2.170.130.10">
    <property type="entry name" value="TonB-dependent receptor, plug domain"/>
    <property type="match status" value="1"/>
</dbReference>
<keyword evidence="7 8" id="KW-0998">Cell outer membrane</keyword>
<dbReference type="FunFam" id="2.170.130.10:FF:000023">
    <property type="entry name" value="SusC/RagA family TonB-linked outer membrane protein"/>
    <property type="match status" value="1"/>
</dbReference>
<evidence type="ECO:0000256" key="2">
    <source>
        <dbReference type="ARBA" id="ARBA00022448"/>
    </source>
</evidence>
<keyword evidence="14" id="KW-1185">Reference proteome</keyword>
<dbReference type="Pfam" id="PF13620">
    <property type="entry name" value="CarboxypepD_reg"/>
    <property type="match status" value="1"/>
</dbReference>
<protein>
    <submittedName>
        <fullName evidence="13">SusC/RagA family TonB-linked outer membrane protein</fullName>
    </submittedName>
</protein>
<dbReference type="InterPro" id="IPR012910">
    <property type="entry name" value="Plug_dom"/>
</dbReference>
<dbReference type="InterPro" id="IPR039426">
    <property type="entry name" value="TonB-dep_rcpt-like"/>
</dbReference>
<proteinExistence type="inferred from homology"/>
<name>A0A6N8KYN8_9SPHI</name>
<reference evidence="13 14" key="1">
    <citation type="submission" date="2019-12" db="EMBL/GenBank/DDBJ databases">
        <authorList>
            <person name="Dong K."/>
        </authorList>
    </citation>
    <scope>NUCLEOTIDE SEQUENCE [LARGE SCALE GENOMIC DNA]</scope>
    <source>
        <strain evidence="13 14">JCM 31225</strain>
    </source>
</reference>
<evidence type="ECO:0000256" key="6">
    <source>
        <dbReference type="ARBA" id="ARBA00023136"/>
    </source>
</evidence>
<dbReference type="PROSITE" id="PS52016">
    <property type="entry name" value="TONB_DEPENDENT_REC_3"/>
    <property type="match status" value="1"/>
</dbReference>
<feature type="signal peptide" evidence="10">
    <location>
        <begin position="1"/>
        <end position="45"/>
    </location>
</feature>
<feature type="chain" id="PRO_5026743120" evidence="10">
    <location>
        <begin position="46"/>
        <end position="1116"/>
    </location>
</feature>
<dbReference type="GO" id="GO:0009279">
    <property type="term" value="C:cell outer membrane"/>
    <property type="evidence" value="ECO:0007669"/>
    <property type="project" value="UniProtKB-SubCell"/>
</dbReference>
<organism evidence="13 14">
    <name type="scientific">Sphingobacterium humi</name>
    <dbReference type="NCBI Taxonomy" id="1796905"/>
    <lineage>
        <taxon>Bacteria</taxon>
        <taxon>Pseudomonadati</taxon>
        <taxon>Bacteroidota</taxon>
        <taxon>Sphingobacteriia</taxon>
        <taxon>Sphingobacteriales</taxon>
        <taxon>Sphingobacteriaceae</taxon>
        <taxon>Sphingobacterium</taxon>
    </lineage>
</organism>
<keyword evidence="2 8" id="KW-0813">Transport</keyword>
<evidence type="ECO:0000259" key="12">
    <source>
        <dbReference type="Pfam" id="PF07715"/>
    </source>
</evidence>
<dbReference type="Gene3D" id="2.60.40.1120">
    <property type="entry name" value="Carboxypeptidase-like, regulatory domain"/>
    <property type="match status" value="1"/>
</dbReference>
<keyword evidence="4 8" id="KW-0812">Transmembrane</keyword>
<dbReference type="InterPro" id="IPR008969">
    <property type="entry name" value="CarboxyPept-like_regulatory"/>
</dbReference>
<dbReference type="Pfam" id="PF07715">
    <property type="entry name" value="Plug"/>
    <property type="match status" value="1"/>
</dbReference>
<dbReference type="Proteomes" id="UP000435036">
    <property type="component" value="Unassembled WGS sequence"/>
</dbReference>
<dbReference type="SUPFAM" id="SSF56935">
    <property type="entry name" value="Porins"/>
    <property type="match status" value="1"/>
</dbReference>
<comment type="similarity">
    <text evidence="8 9">Belongs to the TonB-dependent receptor family.</text>
</comment>
<comment type="subcellular location">
    <subcellularLocation>
        <location evidence="1 8">Cell outer membrane</location>
        <topology evidence="1 8">Multi-pass membrane protein</topology>
    </subcellularLocation>
</comment>
<feature type="domain" description="TonB-dependent receptor-like beta-barrel" evidence="11">
    <location>
        <begin position="508"/>
        <end position="871"/>
    </location>
</feature>
<dbReference type="NCBIfam" id="TIGR04056">
    <property type="entry name" value="OMP_RagA_SusC"/>
    <property type="match status" value="1"/>
</dbReference>
<dbReference type="SUPFAM" id="SSF49464">
    <property type="entry name" value="Carboxypeptidase regulatory domain-like"/>
    <property type="match status" value="1"/>
</dbReference>
<feature type="domain" description="TonB-dependent receptor plug" evidence="12">
    <location>
        <begin position="153"/>
        <end position="275"/>
    </location>
</feature>
<dbReference type="NCBIfam" id="TIGR04057">
    <property type="entry name" value="SusC_RagA_signa"/>
    <property type="match status" value="1"/>
</dbReference>
<dbReference type="InterPro" id="IPR037066">
    <property type="entry name" value="Plug_dom_sf"/>
</dbReference>
<dbReference type="InterPro" id="IPR023996">
    <property type="entry name" value="TonB-dep_OMP_SusC/RagA"/>
</dbReference>
<dbReference type="InterPro" id="IPR000531">
    <property type="entry name" value="Beta-barrel_TonB"/>
</dbReference>
<evidence type="ECO:0000256" key="10">
    <source>
        <dbReference type="SAM" id="SignalP"/>
    </source>
</evidence>
<comment type="caution">
    <text evidence="13">The sequence shown here is derived from an EMBL/GenBank/DDBJ whole genome shotgun (WGS) entry which is preliminary data.</text>
</comment>
<evidence type="ECO:0000259" key="11">
    <source>
        <dbReference type="Pfam" id="PF00593"/>
    </source>
</evidence>
<evidence type="ECO:0000256" key="1">
    <source>
        <dbReference type="ARBA" id="ARBA00004571"/>
    </source>
</evidence>
<dbReference type="AlphaFoldDB" id="A0A6N8KYN8"/>